<evidence type="ECO:0000313" key="2">
    <source>
        <dbReference type="EMBL" id="GAA4005268.1"/>
    </source>
</evidence>
<dbReference type="InterPro" id="IPR024775">
    <property type="entry name" value="DinB-like"/>
</dbReference>
<proteinExistence type="predicted"/>
<evidence type="ECO:0000259" key="1">
    <source>
        <dbReference type="Pfam" id="PF12867"/>
    </source>
</evidence>
<evidence type="ECO:0000313" key="3">
    <source>
        <dbReference type="Proteomes" id="UP001500567"/>
    </source>
</evidence>
<gene>
    <name evidence="2" type="ORF">GCM10022408_16320</name>
</gene>
<sequence>MTSPPNRPEVWLRGPLPDMPPLLQPVAHALVQAREELNALLTDFPEALLWEQPAGLASPGFHLQHLTGVLDRLTTYARAEPLSAAQLTYLAAEGQGPASPGTPAALVQAFSIQVDRTLAQLRATPAATLTEPRGVGRAQLLSTVLGLLVHAAEHTMRHLGQLLVTVRVLRAA</sequence>
<name>A0ABP7S1Q6_9BACT</name>
<dbReference type="Proteomes" id="UP001500567">
    <property type="component" value="Unassembled WGS sequence"/>
</dbReference>
<dbReference type="SUPFAM" id="SSF109854">
    <property type="entry name" value="DinB/YfiT-like putative metalloenzymes"/>
    <property type="match status" value="1"/>
</dbReference>
<dbReference type="EMBL" id="BAABDJ010000011">
    <property type="protein sequence ID" value="GAA4005268.1"/>
    <property type="molecule type" value="Genomic_DNA"/>
</dbReference>
<reference evidence="3" key="1">
    <citation type="journal article" date="2019" name="Int. J. Syst. Evol. Microbiol.">
        <title>The Global Catalogue of Microorganisms (GCM) 10K type strain sequencing project: providing services to taxonomists for standard genome sequencing and annotation.</title>
        <authorList>
            <consortium name="The Broad Institute Genomics Platform"/>
            <consortium name="The Broad Institute Genome Sequencing Center for Infectious Disease"/>
            <person name="Wu L."/>
            <person name="Ma J."/>
        </authorList>
    </citation>
    <scope>NUCLEOTIDE SEQUENCE [LARGE SCALE GENOMIC DNA]</scope>
    <source>
        <strain evidence="3">JCM 17224</strain>
    </source>
</reference>
<accession>A0ABP7S1Q6</accession>
<dbReference type="InterPro" id="IPR034660">
    <property type="entry name" value="DinB/YfiT-like"/>
</dbReference>
<dbReference type="RefSeq" id="WP_345072253.1">
    <property type="nucleotide sequence ID" value="NZ_BAABDJ010000011.1"/>
</dbReference>
<feature type="domain" description="DinB-like" evidence="1">
    <location>
        <begin position="29"/>
        <end position="162"/>
    </location>
</feature>
<dbReference type="Gene3D" id="1.20.120.450">
    <property type="entry name" value="dinb family like domain"/>
    <property type="match status" value="1"/>
</dbReference>
<comment type="caution">
    <text evidence="2">The sequence shown here is derived from an EMBL/GenBank/DDBJ whole genome shotgun (WGS) entry which is preliminary data.</text>
</comment>
<dbReference type="Pfam" id="PF12867">
    <property type="entry name" value="DinB_2"/>
    <property type="match status" value="1"/>
</dbReference>
<keyword evidence="3" id="KW-1185">Reference proteome</keyword>
<organism evidence="2 3">
    <name type="scientific">Hymenobacter fastidiosus</name>
    <dbReference type="NCBI Taxonomy" id="486264"/>
    <lineage>
        <taxon>Bacteria</taxon>
        <taxon>Pseudomonadati</taxon>
        <taxon>Bacteroidota</taxon>
        <taxon>Cytophagia</taxon>
        <taxon>Cytophagales</taxon>
        <taxon>Hymenobacteraceae</taxon>
        <taxon>Hymenobacter</taxon>
    </lineage>
</organism>
<protein>
    <recommendedName>
        <fullName evidence="1">DinB-like domain-containing protein</fullName>
    </recommendedName>
</protein>